<protein>
    <submittedName>
        <fullName evidence="1">Uncharacterized protein</fullName>
    </submittedName>
</protein>
<sequence length="122" mass="14116">MSPLNISPGLVEHNFTVRLFNRTPGLGGNWFYSEEVPVREPYPDEPLGKQKWVPDHLPATQYYQEGDGGLSLDERWREHWLPLITELPDVPYLPDHPWVIPAHTIQAHVRAYTSLHKLNVND</sequence>
<name>A0A2H3BUS4_9AGAR</name>
<accession>A0A2H3BUS4</accession>
<gene>
    <name evidence="1" type="ORF">ARMSODRAFT_1019896</name>
</gene>
<dbReference type="STRING" id="1076256.A0A2H3BUS4"/>
<dbReference type="EMBL" id="KZ293433">
    <property type="protein sequence ID" value="PBK68327.1"/>
    <property type="molecule type" value="Genomic_DNA"/>
</dbReference>
<evidence type="ECO:0000313" key="1">
    <source>
        <dbReference type="EMBL" id="PBK68327.1"/>
    </source>
</evidence>
<reference evidence="2" key="1">
    <citation type="journal article" date="2017" name="Nat. Ecol. Evol.">
        <title>Genome expansion and lineage-specific genetic innovations in the forest pathogenic fungi Armillaria.</title>
        <authorList>
            <person name="Sipos G."/>
            <person name="Prasanna A.N."/>
            <person name="Walter M.C."/>
            <person name="O'Connor E."/>
            <person name="Balint B."/>
            <person name="Krizsan K."/>
            <person name="Kiss B."/>
            <person name="Hess J."/>
            <person name="Varga T."/>
            <person name="Slot J."/>
            <person name="Riley R."/>
            <person name="Boka B."/>
            <person name="Rigling D."/>
            <person name="Barry K."/>
            <person name="Lee J."/>
            <person name="Mihaltcheva S."/>
            <person name="LaButti K."/>
            <person name="Lipzen A."/>
            <person name="Waldron R."/>
            <person name="Moloney N.M."/>
            <person name="Sperisen C."/>
            <person name="Kredics L."/>
            <person name="Vagvoelgyi C."/>
            <person name="Patrignani A."/>
            <person name="Fitzpatrick D."/>
            <person name="Nagy I."/>
            <person name="Doyle S."/>
            <person name="Anderson J.B."/>
            <person name="Grigoriev I.V."/>
            <person name="Gueldener U."/>
            <person name="Muensterkoetter M."/>
            <person name="Nagy L.G."/>
        </authorList>
    </citation>
    <scope>NUCLEOTIDE SEQUENCE [LARGE SCALE GENOMIC DNA]</scope>
    <source>
        <strain evidence="2">28-4</strain>
    </source>
</reference>
<evidence type="ECO:0000313" key="2">
    <source>
        <dbReference type="Proteomes" id="UP000218334"/>
    </source>
</evidence>
<organism evidence="1 2">
    <name type="scientific">Armillaria solidipes</name>
    <dbReference type="NCBI Taxonomy" id="1076256"/>
    <lineage>
        <taxon>Eukaryota</taxon>
        <taxon>Fungi</taxon>
        <taxon>Dikarya</taxon>
        <taxon>Basidiomycota</taxon>
        <taxon>Agaricomycotina</taxon>
        <taxon>Agaricomycetes</taxon>
        <taxon>Agaricomycetidae</taxon>
        <taxon>Agaricales</taxon>
        <taxon>Marasmiineae</taxon>
        <taxon>Physalacriaceae</taxon>
        <taxon>Armillaria</taxon>
    </lineage>
</organism>
<dbReference type="AlphaFoldDB" id="A0A2H3BUS4"/>
<proteinExistence type="predicted"/>
<dbReference type="Proteomes" id="UP000218334">
    <property type="component" value="Unassembled WGS sequence"/>
</dbReference>
<keyword evidence="2" id="KW-1185">Reference proteome</keyword>